<evidence type="ECO:0000313" key="3">
    <source>
        <dbReference type="EMBL" id="TNH37554.1"/>
    </source>
</evidence>
<dbReference type="AlphaFoldDB" id="A0A5C4R1B8"/>
<evidence type="ECO:0000256" key="1">
    <source>
        <dbReference type="SAM" id="MobiDB-lite"/>
    </source>
</evidence>
<gene>
    <name evidence="3" type="ORF">FHD67_19680</name>
</gene>
<dbReference type="EMBL" id="VDDC01000073">
    <property type="protein sequence ID" value="TNH37554.1"/>
    <property type="molecule type" value="Genomic_DNA"/>
</dbReference>
<sequence>MSRPGRGAVKTNLYCPPENGTNRGRQGCRSSRRDVMTSDHDQDQAEQTVPLMEEQLTVTKRKRVTDRVRVSTITETVDSLVPVDFSDVEIDVVRVPIERDIDVVPDIVTEGDLTIIPVVEERIVITRQLVLREEIHVRRTERRETSDIPVTIRRQRAVIDHLGPQTEGQIISEEETHDDL</sequence>
<dbReference type="InterPro" id="IPR019060">
    <property type="entry name" value="DUF2382"/>
</dbReference>
<organism evidence="3 4">
    <name type="scientific">Paracoccus haeundaensis</name>
    <dbReference type="NCBI Taxonomy" id="225362"/>
    <lineage>
        <taxon>Bacteria</taxon>
        <taxon>Pseudomonadati</taxon>
        <taxon>Pseudomonadota</taxon>
        <taxon>Alphaproteobacteria</taxon>
        <taxon>Rhodobacterales</taxon>
        <taxon>Paracoccaceae</taxon>
        <taxon>Paracoccus</taxon>
    </lineage>
</organism>
<evidence type="ECO:0000313" key="4">
    <source>
        <dbReference type="Proteomes" id="UP000304880"/>
    </source>
</evidence>
<dbReference type="Pfam" id="PF09557">
    <property type="entry name" value="DUF2382"/>
    <property type="match status" value="1"/>
</dbReference>
<dbReference type="Proteomes" id="UP000304880">
    <property type="component" value="Unassembled WGS sequence"/>
</dbReference>
<feature type="domain" description="DUF2382" evidence="2">
    <location>
        <begin position="50"/>
        <end position="158"/>
    </location>
</feature>
<proteinExistence type="predicted"/>
<reference evidence="3 4" key="1">
    <citation type="submission" date="2019-06" db="EMBL/GenBank/DDBJ databases">
        <authorList>
            <person name="Li J."/>
        </authorList>
    </citation>
    <scope>NUCLEOTIDE SEQUENCE [LARGE SCALE GENOMIC DNA]</scope>
    <source>
        <strain evidence="3 4">CGMCC 1.8012</strain>
    </source>
</reference>
<comment type="caution">
    <text evidence="3">The sequence shown here is derived from an EMBL/GenBank/DDBJ whole genome shotgun (WGS) entry which is preliminary data.</text>
</comment>
<evidence type="ECO:0000259" key="2">
    <source>
        <dbReference type="Pfam" id="PF09557"/>
    </source>
</evidence>
<name>A0A5C4R1B8_9RHOB</name>
<protein>
    <submittedName>
        <fullName evidence="3">DUF2382 domain-containing protein</fullName>
    </submittedName>
</protein>
<accession>A0A5C4R1B8</accession>
<keyword evidence="4" id="KW-1185">Reference proteome</keyword>
<feature type="compositionally biased region" description="Basic and acidic residues" evidence="1">
    <location>
        <begin position="31"/>
        <end position="43"/>
    </location>
</feature>
<feature type="region of interest" description="Disordered" evidence="1">
    <location>
        <begin position="1"/>
        <end position="46"/>
    </location>
</feature>